<accession>A0AAE0QNV5</accession>
<sequence length="194" mass="22108">MMRHYNDKRFRRNNVSRTLTPLARDVTYSQCCETHTPLRHNFALLNTRSLANKATLLNDMIIERKLDMLLLTETWQSPNGFMELNLLTPPGYYHLSEPRLTGRGGGLAAVIKNKYKTINIDFHAVVSFEYLSFRIAAEKMGKHKDLSEFDEGQIVMARRLDQSISKTAALLGCSRSAVVSICQQWSKEGTVVNQ</sequence>
<dbReference type="Gene3D" id="1.10.10.10">
    <property type="entry name" value="Winged helix-like DNA-binding domain superfamily/Winged helix DNA-binding domain"/>
    <property type="match status" value="1"/>
</dbReference>
<dbReference type="Gene3D" id="3.60.10.10">
    <property type="entry name" value="Endonuclease/exonuclease/phosphatase"/>
    <property type="match status" value="1"/>
</dbReference>
<organism evidence="1 2">
    <name type="scientific">Hemibagrus guttatus</name>
    <dbReference type="NCBI Taxonomy" id="175788"/>
    <lineage>
        <taxon>Eukaryota</taxon>
        <taxon>Metazoa</taxon>
        <taxon>Chordata</taxon>
        <taxon>Craniata</taxon>
        <taxon>Vertebrata</taxon>
        <taxon>Euteleostomi</taxon>
        <taxon>Actinopterygii</taxon>
        <taxon>Neopterygii</taxon>
        <taxon>Teleostei</taxon>
        <taxon>Ostariophysi</taxon>
        <taxon>Siluriformes</taxon>
        <taxon>Bagridae</taxon>
        <taxon>Hemibagrus</taxon>
    </lineage>
</organism>
<evidence type="ECO:0000313" key="2">
    <source>
        <dbReference type="Proteomes" id="UP001274896"/>
    </source>
</evidence>
<protein>
    <submittedName>
        <fullName evidence="1">Uncharacterized protein</fullName>
    </submittedName>
</protein>
<dbReference type="AlphaFoldDB" id="A0AAE0QNV5"/>
<dbReference type="Proteomes" id="UP001274896">
    <property type="component" value="Unassembled WGS sequence"/>
</dbReference>
<gene>
    <name evidence="1" type="ORF">QTP70_014153</name>
</gene>
<dbReference type="PANTHER" id="PTHR46670">
    <property type="entry name" value="ENDO/EXONUCLEASE/PHOSPHATASE DOMAIN-CONTAINING PROTEIN"/>
    <property type="match status" value="1"/>
</dbReference>
<evidence type="ECO:0000313" key="1">
    <source>
        <dbReference type="EMBL" id="KAK3528942.1"/>
    </source>
</evidence>
<name>A0AAE0QNV5_9TELE</name>
<proteinExistence type="predicted"/>
<reference evidence="1" key="1">
    <citation type="submission" date="2023-06" db="EMBL/GenBank/DDBJ databases">
        <title>Male Hemibagrus guttatus genome.</title>
        <authorList>
            <person name="Bian C."/>
        </authorList>
    </citation>
    <scope>NUCLEOTIDE SEQUENCE</scope>
    <source>
        <strain evidence="1">Male_cb2023</strain>
        <tissue evidence="1">Muscle</tissue>
    </source>
</reference>
<dbReference type="PANTHER" id="PTHR46670:SF3">
    <property type="entry name" value="ENDONUCLEASE_EXONUCLEASE_PHOSPHATASE DOMAIN-CONTAINING PROTEIN"/>
    <property type="match status" value="1"/>
</dbReference>
<dbReference type="EMBL" id="JAUCMX010000012">
    <property type="protein sequence ID" value="KAK3528942.1"/>
    <property type="molecule type" value="Genomic_DNA"/>
</dbReference>
<dbReference type="InterPro" id="IPR036691">
    <property type="entry name" value="Endo/exonu/phosph_ase_sf"/>
</dbReference>
<comment type="caution">
    <text evidence="1">The sequence shown here is derived from an EMBL/GenBank/DDBJ whole genome shotgun (WGS) entry which is preliminary data.</text>
</comment>
<dbReference type="InterPro" id="IPR036388">
    <property type="entry name" value="WH-like_DNA-bd_sf"/>
</dbReference>
<keyword evidence="2" id="KW-1185">Reference proteome</keyword>
<dbReference type="SUPFAM" id="SSF56219">
    <property type="entry name" value="DNase I-like"/>
    <property type="match status" value="1"/>
</dbReference>